<sequence length="293" mass="31838">MMGIVTRHIVLGAMLCCLVTASSAHEAAPYVRTEVRYSSQSALQKFDLYMPTQGSGPFPVVMWIHGGNFYGGDKSHMPHVDRDPIPTQPNERPYQEQVPDVASLTRMGYAVISLNYRLGGPDWATAMLNGIRDGKMAVRYLHSNAGALRIDPTRIAVWGNSAGGFIATALGLTGDQPSPFDDGASPNLSSDVRAVIVWFGAENGKSRPILQLEPYIGSAKIVPPFLIVNGELDDIVTPEDARRLHDALISHGASSTLTIVKGAGHEDPLFMKTQMQPAFDFLQRALLPDNTLR</sequence>
<dbReference type="Pfam" id="PF20434">
    <property type="entry name" value="BD-FAE"/>
    <property type="match status" value="1"/>
</dbReference>
<evidence type="ECO:0000256" key="2">
    <source>
        <dbReference type="SAM" id="SignalP"/>
    </source>
</evidence>
<keyword evidence="7" id="KW-1185">Reference proteome</keyword>
<organism evidence="5 6">
    <name type="scientific">Rhizobium tropici</name>
    <dbReference type="NCBI Taxonomy" id="398"/>
    <lineage>
        <taxon>Bacteria</taxon>
        <taxon>Pseudomonadati</taxon>
        <taxon>Pseudomonadota</taxon>
        <taxon>Alphaproteobacteria</taxon>
        <taxon>Hyphomicrobiales</taxon>
        <taxon>Rhizobiaceae</taxon>
        <taxon>Rhizobium/Agrobacterium group</taxon>
        <taxon>Rhizobium</taxon>
    </lineage>
</organism>
<dbReference type="Proteomes" id="UP000471190">
    <property type="component" value="Unassembled WGS sequence"/>
</dbReference>
<evidence type="ECO:0000313" key="4">
    <source>
        <dbReference type="EMBL" id="MBB6490959.1"/>
    </source>
</evidence>
<keyword evidence="1 5" id="KW-0378">Hydrolase</keyword>
<dbReference type="PANTHER" id="PTHR48081">
    <property type="entry name" value="AB HYDROLASE SUPERFAMILY PROTEIN C4A8.06C"/>
    <property type="match status" value="1"/>
</dbReference>
<feature type="signal peptide" evidence="2">
    <location>
        <begin position="1"/>
        <end position="26"/>
    </location>
</feature>
<dbReference type="EMBL" id="JAADZA010000017">
    <property type="protein sequence ID" value="NEV12617.1"/>
    <property type="molecule type" value="Genomic_DNA"/>
</dbReference>
<evidence type="ECO:0000313" key="5">
    <source>
        <dbReference type="EMBL" id="NEV12617.1"/>
    </source>
</evidence>
<keyword evidence="2" id="KW-0732">Signal</keyword>
<reference evidence="5 6" key="1">
    <citation type="submission" date="2020-02" db="EMBL/GenBank/DDBJ databases">
        <title>Draft genome sequence of Rhizobium tropici.</title>
        <authorList>
            <person name="Khayi S."/>
            <person name="Jemo M."/>
        </authorList>
    </citation>
    <scope>NUCLEOTIDE SEQUENCE [LARGE SCALE GENOMIC DNA]</scope>
    <source>
        <strain evidence="5 6">A12</strain>
    </source>
</reference>
<evidence type="ECO:0000259" key="3">
    <source>
        <dbReference type="Pfam" id="PF20434"/>
    </source>
</evidence>
<dbReference type="InterPro" id="IPR049492">
    <property type="entry name" value="BD-FAE-like_dom"/>
</dbReference>
<protein>
    <submittedName>
        <fullName evidence="4">Acetyl esterase/lipase</fullName>
    </submittedName>
    <submittedName>
        <fullName evidence="5">Alpha/beta hydrolase</fullName>
    </submittedName>
</protein>
<comment type="caution">
    <text evidence="5">The sequence shown here is derived from an EMBL/GenBank/DDBJ whole genome shotgun (WGS) entry which is preliminary data.</text>
</comment>
<evidence type="ECO:0000313" key="6">
    <source>
        <dbReference type="Proteomes" id="UP000471190"/>
    </source>
</evidence>
<reference evidence="4 7" key="2">
    <citation type="submission" date="2020-08" db="EMBL/GenBank/DDBJ databases">
        <title>Genomic Encyclopedia of Type Strains, Phase IV (KMG-V): Genome sequencing to study the core and pangenomes of soil and plant-associated prokaryotes.</title>
        <authorList>
            <person name="Whitman W."/>
        </authorList>
    </citation>
    <scope>NUCLEOTIDE SEQUENCE [LARGE SCALE GENOMIC DNA]</scope>
    <source>
        <strain evidence="4 7">SEMIA 4059</strain>
    </source>
</reference>
<dbReference type="Gene3D" id="3.40.50.1820">
    <property type="entry name" value="alpha/beta hydrolase"/>
    <property type="match status" value="1"/>
</dbReference>
<dbReference type="RefSeq" id="WP_015342418.1">
    <property type="nucleotide sequence ID" value="NZ_JAADZA010000017.1"/>
</dbReference>
<dbReference type="Proteomes" id="UP000526625">
    <property type="component" value="Unassembled WGS sequence"/>
</dbReference>
<dbReference type="InterPro" id="IPR029058">
    <property type="entry name" value="AB_hydrolase_fold"/>
</dbReference>
<dbReference type="EMBL" id="JACHBF010000003">
    <property type="protein sequence ID" value="MBB6490959.1"/>
    <property type="molecule type" value="Genomic_DNA"/>
</dbReference>
<dbReference type="AlphaFoldDB" id="A0A6P1C7A9"/>
<evidence type="ECO:0000313" key="7">
    <source>
        <dbReference type="Proteomes" id="UP000526625"/>
    </source>
</evidence>
<gene>
    <name evidence="4" type="ORF">GGD45_001356</name>
    <name evidence="5" type="ORF">GXW80_16610</name>
</gene>
<dbReference type="SUPFAM" id="SSF53474">
    <property type="entry name" value="alpha/beta-Hydrolases"/>
    <property type="match status" value="1"/>
</dbReference>
<dbReference type="GO" id="GO:0016787">
    <property type="term" value="F:hydrolase activity"/>
    <property type="evidence" value="ECO:0007669"/>
    <property type="project" value="UniProtKB-KW"/>
</dbReference>
<dbReference type="InterPro" id="IPR050300">
    <property type="entry name" value="GDXG_lipolytic_enzyme"/>
</dbReference>
<feature type="chain" id="PRO_5026848021" evidence="2">
    <location>
        <begin position="27"/>
        <end position="293"/>
    </location>
</feature>
<name>A0A6P1C7A9_RHITR</name>
<feature type="domain" description="BD-FAE-like" evidence="3">
    <location>
        <begin position="47"/>
        <end position="202"/>
    </location>
</feature>
<accession>A0A6P1C7A9</accession>
<dbReference type="PANTHER" id="PTHR48081:SF13">
    <property type="entry name" value="ALPHA_BETA HYDROLASE"/>
    <property type="match status" value="1"/>
</dbReference>
<proteinExistence type="predicted"/>
<evidence type="ECO:0000256" key="1">
    <source>
        <dbReference type="ARBA" id="ARBA00022801"/>
    </source>
</evidence>